<dbReference type="Proteomes" id="UP000194903">
    <property type="component" value="Unassembled WGS sequence"/>
</dbReference>
<evidence type="ECO:0000313" key="2">
    <source>
        <dbReference type="Proteomes" id="UP000194903"/>
    </source>
</evidence>
<gene>
    <name evidence="1" type="ORF">CBW42_03850</name>
</gene>
<name>A0A252F5W6_9FIRM</name>
<organism evidence="1 2">
    <name type="scientific">Butyricicoccus porcorum</name>
    <dbReference type="NCBI Taxonomy" id="1945634"/>
    <lineage>
        <taxon>Bacteria</taxon>
        <taxon>Bacillati</taxon>
        <taxon>Bacillota</taxon>
        <taxon>Clostridia</taxon>
        <taxon>Eubacteriales</taxon>
        <taxon>Butyricicoccaceae</taxon>
        <taxon>Butyricicoccus</taxon>
    </lineage>
</organism>
<evidence type="ECO:0008006" key="3">
    <source>
        <dbReference type="Google" id="ProtNLM"/>
    </source>
</evidence>
<evidence type="ECO:0000313" key="1">
    <source>
        <dbReference type="EMBL" id="OUM21178.1"/>
    </source>
</evidence>
<proteinExistence type="predicted"/>
<sequence length="125" mass="13592">MAKKITVDRLSDEIMDALEEYKEMTDEVVQTAVDTVSKETKKLVQAGSPVQTGGYQKGWAVKKTSAKAGQVSITVYNRKKPGLTHLLEKGHAKRGGGRVAGQPHIAPAEQYAVSELENKIKRGLS</sequence>
<dbReference type="InterPro" id="IPR010064">
    <property type="entry name" value="HK97-gp10_tail"/>
</dbReference>
<dbReference type="Pfam" id="PF04883">
    <property type="entry name" value="HK97-gp10_like"/>
    <property type="match status" value="1"/>
</dbReference>
<dbReference type="EMBL" id="NHOC01000003">
    <property type="protein sequence ID" value="OUM21178.1"/>
    <property type="molecule type" value="Genomic_DNA"/>
</dbReference>
<comment type="caution">
    <text evidence="1">The sequence shown here is derived from an EMBL/GenBank/DDBJ whole genome shotgun (WGS) entry which is preliminary data.</text>
</comment>
<dbReference type="AlphaFoldDB" id="A0A252F5W6"/>
<keyword evidence="2" id="KW-1185">Reference proteome</keyword>
<dbReference type="OrthoDB" id="1696709at2"/>
<accession>A0A252F5W6</accession>
<reference evidence="1 2" key="1">
    <citation type="submission" date="2017-05" db="EMBL/GenBank/DDBJ databases">
        <title>Butyricicoccus porcorum sp. nov. a butyrate-producing bacterium from the swine intestinal tract.</title>
        <authorList>
            <person name="Trachsel J."/>
            <person name="Humphrey S."/>
            <person name="Allen H.K."/>
        </authorList>
    </citation>
    <scope>NUCLEOTIDE SEQUENCE [LARGE SCALE GENOMIC DNA]</scope>
    <source>
        <strain evidence="1">BB10</strain>
    </source>
</reference>
<dbReference type="RefSeq" id="WP_087017961.1">
    <property type="nucleotide sequence ID" value="NZ_NHOC01000003.1"/>
</dbReference>
<protein>
    <recommendedName>
        <fullName evidence="3">HK97 gp10 family phage protein</fullName>
    </recommendedName>
</protein>